<evidence type="ECO:0000313" key="1">
    <source>
        <dbReference type="EMBL" id="SDM92676.1"/>
    </source>
</evidence>
<dbReference type="Proteomes" id="UP000199682">
    <property type="component" value="Unassembled WGS sequence"/>
</dbReference>
<sequence>MIVLKENASTGPTVPLTAAQAAYLRGSKLVTIRGTGPYTIIPKMKQVGALHAHGLDVVVTPKVSIQRLLFLLGYAANPGFLPEDVDGVQADGLWPIVAETLCRNAERALAGGVLQGYTTDETTSSVLRGRVRVADQIARRPGRMMPLEIIHDEYTVDIAENRLLLAAVRRMCRVPRVPQTLRARLRHLDNRLDGVSTLRAGAPLPRWRPHRLNARYHPALRIADLVLNTLSFEVGEDGLAIAAFVVNMERVFEDFVTTALREAWRADPGRTHSQYAATLDAGGAINLRIDVVHLVNDKPRFVVDAKYKLESRSGGYPNADIYQVLAYCTALQIDRAWLVYASGTGGSAPRAIRNTGITITEYPLDLDAAPHDLLAQVNQLARSAWI</sequence>
<protein>
    <submittedName>
        <fullName evidence="1">5-methylcytosine-specific restriction enzyme subunit McrC</fullName>
    </submittedName>
</protein>
<dbReference type="PANTHER" id="PTHR38733:SF1">
    <property type="entry name" value="TYPE IV METHYL-DIRECTED RESTRICTION ENZYME ECOKMCRBC"/>
    <property type="match status" value="1"/>
</dbReference>
<dbReference type="RefSeq" id="WP_090014332.1">
    <property type="nucleotide sequence ID" value="NZ_FNET01000029.1"/>
</dbReference>
<organism evidence="1 2">
    <name type="scientific">Lentzea albidocapillata subsp. violacea</name>
    <dbReference type="NCBI Taxonomy" id="128104"/>
    <lineage>
        <taxon>Bacteria</taxon>
        <taxon>Bacillati</taxon>
        <taxon>Actinomycetota</taxon>
        <taxon>Actinomycetes</taxon>
        <taxon>Pseudonocardiales</taxon>
        <taxon>Pseudonocardiaceae</taxon>
        <taxon>Lentzea</taxon>
    </lineage>
</organism>
<dbReference type="Pfam" id="PF10117">
    <property type="entry name" value="McrBC"/>
    <property type="match status" value="1"/>
</dbReference>
<dbReference type="InterPro" id="IPR019292">
    <property type="entry name" value="McrC"/>
</dbReference>
<accession>A0A1G9X876</accession>
<dbReference type="AlphaFoldDB" id="A0A1G9X876"/>
<dbReference type="EMBL" id="FNET01000029">
    <property type="protein sequence ID" value="SDM92676.1"/>
    <property type="molecule type" value="Genomic_DNA"/>
</dbReference>
<reference evidence="2" key="1">
    <citation type="submission" date="2016-10" db="EMBL/GenBank/DDBJ databases">
        <authorList>
            <person name="Varghese N."/>
            <person name="Submissions S."/>
        </authorList>
    </citation>
    <scope>NUCLEOTIDE SEQUENCE [LARGE SCALE GENOMIC DNA]</scope>
    <source>
        <strain evidence="2">DSM 44796</strain>
    </source>
</reference>
<gene>
    <name evidence="1" type="ORF">SAMN04488074_12964</name>
</gene>
<dbReference type="PANTHER" id="PTHR38733">
    <property type="entry name" value="PROTEIN MCRC"/>
    <property type="match status" value="1"/>
</dbReference>
<name>A0A1G9X876_9PSEU</name>
<proteinExistence type="predicted"/>
<evidence type="ECO:0000313" key="2">
    <source>
        <dbReference type="Proteomes" id="UP000199682"/>
    </source>
</evidence>